<feature type="region of interest" description="Disordered" evidence="1">
    <location>
        <begin position="197"/>
        <end position="234"/>
    </location>
</feature>
<evidence type="ECO:0000313" key="2">
    <source>
        <dbReference type="EMBL" id="GIY95483.1"/>
    </source>
</evidence>
<reference evidence="2 3" key="1">
    <citation type="submission" date="2021-06" db="EMBL/GenBank/DDBJ databases">
        <title>Caerostris extrusa draft genome.</title>
        <authorList>
            <person name="Kono N."/>
            <person name="Arakawa K."/>
        </authorList>
    </citation>
    <scope>NUCLEOTIDE SEQUENCE [LARGE SCALE GENOMIC DNA]</scope>
</reference>
<name>A0AAV4XM71_CAEEX</name>
<dbReference type="Pfam" id="PF14712">
    <property type="entry name" value="Snapin_Pallidin"/>
    <property type="match status" value="1"/>
</dbReference>
<gene>
    <name evidence="2" type="primary">AVEN_35761_1</name>
    <name evidence="2" type="ORF">CEXT_518751</name>
</gene>
<sequence>MNFIADPIMDLLHINIVQPDSRFNQRIKSVQITGVTPVPAVAICSKMCDILSDTRQCPVISESDTYSKKEMLAQASNEEEKDKDSIPEVLCKPDSNCTVPVQLLQKLSTGVLSLYIDDMKKSSSSLTELIRNQNIVIETLEQENTRVFEALKTYPLDEMVSFTQKIKLYHQKVLLLKKDMLAIHERTSKLKKRAMKLQQQKQKEALQKELQRDREIERDKQLAPKIATKSMLGK</sequence>
<organism evidence="2 3">
    <name type="scientific">Caerostris extrusa</name>
    <name type="common">Bark spider</name>
    <name type="synonym">Caerostris bankana</name>
    <dbReference type="NCBI Taxonomy" id="172846"/>
    <lineage>
        <taxon>Eukaryota</taxon>
        <taxon>Metazoa</taxon>
        <taxon>Ecdysozoa</taxon>
        <taxon>Arthropoda</taxon>
        <taxon>Chelicerata</taxon>
        <taxon>Arachnida</taxon>
        <taxon>Araneae</taxon>
        <taxon>Araneomorphae</taxon>
        <taxon>Entelegynae</taxon>
        <taxon>Araneoidea</taxon>
        <taxon>Araneidae</taxon>
        <taxon>Caerostris</taxon>
    </lineage>
</organism>
<dbReference type="EMBL" id="BPLR01000528">
    <property type="protein sequence ID" value="GIY95483.1"/>
    <property type="molecule type" value="Genomic_DNA"/>
</dbReference>
<dbReference type="Proteomes" id="UP001054945">
    <property type="component" value="Unassembled WGS sequence"/>
</dbReference>
<protein>
    <recommendedName>
        <fullName evidence="4">Biogenesis of lysosome-related organelles complex 1 subunit 6</fullName>
    </recommendedName>
</protein>
<evidence type="ECO:0000256" key="1">
    <source>
        <dbReference type="SAM" id="MobiDB-lite"/>
    </source>
</evidence>
<dbReference type="GO" id="GO:0031083">
    <property type="term" value="C:BLOC-1 complex"/>
    <property type="evidence" value="ECO:0007669"/>
    <property type="project" value="TreeGrafter"/>
</dbReference>
<keyword evidence="3" id="KW-1185">Reference proteome</keyword>
<accession>A0AAV4XM71</accession>
<feature type="compositionally biased region" description="Basic and acidic residues" evidence="1">
    <location>
        <begin position="201"/>
        <end position="222"/>
    </location>
</feature>
<evidence type="ECO:0000313" key="3">
    <source>
        <dbReference type="Proteomes" id="UP001054945"/>
    </source>
</evidence>
<dbReference type="InterPro" id="IPR028119">
    <property type="entry name" value="Snapin/Pallidin/Snn1"/>
</dbReference>
<evidence type="ECO:0008006" key="4">
    <source>
        <dbReference type="Google" id="ProtNLM"/>
    </source>
</evidence>
<dbReference type="AlphaFoldDB" id="A0AAV4XM71"/>
<comment type="caution">
    <text evidence="2">The sequence shown here is derived from an EMBL/GenBank/DDBJ whole genome shotgun (WGS) entry which is preliminary data.</text>
</comment>
<dbReference type="GO" id="GO:0030133">
    <property type="term" value="C:transport vesicle"/>
    <property type="evidence" value="ECO:0007669"/>
    <property type="project" value="TreeGrafter"/>
</dbReference>
<dbReference type="PANTHER" id="PTHR31328">
    <property type="entry name" value="BIOGENESIS OF LYSOSOME-RELATED ORGANELLES COMPLEX 1 SUBUNIT 6"/>
    <property type="match status" value="1"/>
</dbReference>
<dbReference type="PANTHER" id="PTHR31328:SF2">
    <property type="entry name" value="BIOGENESIS OF LYSOSOME-RELATED ORGANELLES COMPLEX 1 SUBUNIT 6"/>
    <property type="match status" value="1"/>
</dbReference>
<proteinExistence type="predicted"/>